<evidence type="ECO:0000313" key="2">
    <source>
        <dbReference type="Proteomes" id="UP000177870"/>
    </source>
</evidence>
<dbReference type="Proteomes" id="UP000177870">
    <property type="component" value="Chromosome"/>
</dbReference>
<dbReference type="KEGG" id="mpro:BJP34_20105"/>
<sequence length="232" mass="27739">MTVLDYYSKLDSRKQWLNITKQWIQGIIGRKVEQYYTPLVIRQLPGKGCKLLLLERNTPGAVSTWRFNCELLQRQYLLITLDNLADLDRYFQRSNRQRKPGNTRREIVNLPIRNVSHRIGISLIDPFKNQEWIGVWDLNLIDDWSTYHAEDYKAEQLVLYLGRRLISSYEFMPDFFEQQITEKQWWQQRIMTLCKADFTKDHDINITALSETKPLSVTKHRSNLIEFRRKVG</sequence>
<protein>
    <submittedName>
        <fullName evidence="1">Uncharacterized protein</fullName>
    </submittedName>
</protein>
<evidence type="ECO:0000313" key="1">
    <source>
        <dbReference type="EMBL" id="AOX01440.1"/>
    </source>
</evidence>
<name>A0A1D8TUV5_9CYAN</name>
<reference evidence="2" key="1">
    <citation type="submission" date="2016-10" db="EMBL/GenBank/DDBJ databases">
        <title>Comparative genomics uncovers the prolific and rare metabolic potential of the cyanobacterial genus Moorea.</title>
        <authorList>
            <person name="Leao T."/>
            <person name="Castelao G."/>
            <person name="Korobeynikov A."/>
            <person name="Monroe E.A."/>
            <person name="Podell S."/>
            <person name="Glukhov E."/>
            <person name="Allen E."/>
            <person name="Gerwick W.H."/>
            <person name="Gerwick L."/>
        </authorList>
    </citation>
    <scope>NUCLEOTIDE SEQUENCE [LARGE SCALE GENOMIC DNA]</scope>
    <source>
        <strain evidence="2">PAL-8-15-08-1</strain>
    </source>
</reference>
<gene>
    <name evidence="1" type="ORF">BJP34_20105</name>
</gene>
<organism evidence="1 2">
    <name type="scientific">Moorena producens PAL-8-15-08-1</name>
    <dbReference type="NCBI Taxonomy" id="1458985"/>
    <lineage>
        <taxon>Bacteria</taxon>
        <taxon>Bacillati</taxon>
        <taxon>Cyanobacteriota</taxon>
        <taxon>Cyanophyceae</taxon>
        <taxon>Coleofasciculales</taxon>
        <taxon>Coleofasciculaceae</taxon>
        <taxon>Moorena</taxon>
    </lineage>
</organism>
<dbReference type="RefSeq" id="WP_070393880.1">
    <property type="nucleotide sequence ID" value="NZ_CP017599.1"/>
</dbReference>
<dbReference type="EMBL" id="CP017599">
    <property type="protein sequence ID" value="AOX01440.1"/>
    <property type="molecule type" value="Genomic_DNA"/>
</dbReference>
<accession>A0A1D8TUV5</accession>
<proteinExistence type="predicted"/>
<dbReference type="AlphaFoldDB" id="A0A1D8TUV5"/>